<protein>
    <submittedName>
        <fullName evidence="2">HAD hydrolase-like protein</fullName>
    </submittedName>
</protein>
<dbReference type="SFLD" id="SFLDS00003">
    <property type="entry name" value="Haloacid_Dehalogenase"/>
    <property type="match status" value="1"/>
</dbReference>
<accession>A0AAE3GQD5</accession>
<keyword evidence="3" id="KW-1185">Reference proteome</keyword>
<comment type="caution">
    <text evidence="2">The sequence shown here is derived from an EMBL/GenBank/DDBJ whole genome shotgun (WGS) entry which is preliminary data.</text>
</comment>
<dbReference type="InterPro" id="IPR023198">
    <property type="entry name" value="PGP-like_dom2"/>
</dbReference>
<dbReference type="InterPro" id="IPR023214">
    <property type="entry name" value="HAD_sf"/>
</dbReference>
<dbReference type="PANTHER" id="PTHR43316">
    <property type="entry name" value="HYDROLASE, HALOACID DELAHOGENASE-RELATED"/>
    <property type="match status" value="1"/>
</dbReference>
<evidence type="ECO:0000313" key="3">
    <source>
        <dbReference type="Proteomes" id="UP001204953"/>
    </source>
</evidence>
<evidence type="ECO:0000256" key="1">
    <source>
        <dbReference type="ARBA" id="ARBA00022801"/>
    </source>
</evidence>
<gene>
    <name evidence="2" type="ORF">NJ959_05700</name>
</gene>
<dbReference type="SUPFAM" id="SSF56784">
    <property type="entry name" value="HAD-like"/>
    <property type="match status" value="1"/>
</dbReference>
<keyword evidence="1 2" id="KW-0378">Hydrolase</keyword>
<dbReference type="InterPro" id="IPR036412">
    <property type="entry name" value="HAD-like_sf"/>
</dbReference>
<organism evidence="2 3">
    <name type="scientific">Limnofasciculus baicalensis BBK-W-15</name>
    <dbReference type="NCBI Taxonomy" id="2699891"/>
    <lineage>
        <taxon>Bacteria</taxon>
        <taxon>Bacillati</taxon>
        <taxon>Cyanobacteriota</taxon>
        <taxon>Cyanophyceae</taxon>
        <taxon>Coleofasciculales</taxon>
        <taxon>Coleofasciculaceae</taxon>
        <taxon>Limnofasciculus</taxon>
        <taxon>Limnofasciculus baicalensis</taxon>
    </lineage>
</organism>
<dbReference type="AlphaFoldDB" id="A0AAE3GQD5"/>
<proteinExistence type="predicted"/>
<dbReference type="Gene3D" id="3.40.50.1000">
    <property type="entry name" value="HAD superfamily/HAD-like"/>
    <property type="match status" value="1"/>
</dbReference>
<dbReference type="Pfam" id="PF00702">
    <property type="entry name" value="Hydrolase"/>
    <property type="match status" value="1"/>
</dbReference>
<dbReference type="Gene3D" id="1.10.150.240">
    <property type="entry name" value="Putative phosphatase, domain 2"/>
    <property type="match status" value="1"/>
</dbReference>
<dbReference type="PANTHER" id="PTHR43316:SF8">
    <property type="entry name" value="HAD FAMILY HYDROLASE"/>
    <property type="match status" value="1"/>
</dbReference>
<dbReference type="InterPro" id="IPR051540">
    <property type="entry name" value="S-2-haloacid_dehalogenase"/>
</dbReference>
<reference evidence="2" key="1">
    <citation type="submission" date="2022-06" db="EMBL/GenBank/DDBJ databases">
        <title>New cyanobacteria of genus Symplocastrum in benthos of Lake Baikal.</title>
        <authorList>
            <person name="Sorokovikova E."/>
            <person name="Tikhonova I."/>
            <person name="Krasnopeev A."/>
            <person name="Evseev P."/>
            <person name="Gladkikh A."/>
            <person name="Belykh O."/>
        </authorList>
    </citation>
    <scope>NUCLEOTIDE SEQUENCE</scope>
    <source>
        <strain evidence="2">BBK-W-15</strain>
    </source>
</reference>
<dbReference type="Proteomes" id="UP001204953">
    <property type="component" value="Unassembled WGS sequence"/>
</dbReference>
<evidence type="ECO:0000313" key="2">
    <source>
        <dbReference type="EMBL" id="MCP2727973.1"/>
    </source>
</evidence>
<name>A0AAE3GQD5_9CYAN</name>
<sequence>MFETIAFDGDDTLWHNEIIFQDTQALLYKMLKPYADEEVILQELSKIERSNLPLFGYGITGFILSMIETALEISGGQIPQAKIQDIINSGKEMLEAPLELLPDVRSTLEELIDSYNLLLISKGDLMHQMNKVELSGLAELFSIIEIVPEKNKHTYKKIFHKHEIMPSSFMMVGNSMRSDILPILEIGGSAVYIPYHVTSHVETIANEDIPSDRFWQLESFQELPQLLSLLHQV</sequence>
<dbReference type="SFLD" id="SFLDG01129">
    <property type="entry name" value="C1.5:_HAD__Beta-PGM__Phosphata"/>
    <property type="match status" value="1"/>
</dbReference>
<dbReference type="GO" id="GO:0016787">
    <property type="term" value="F:hydrolase activity"/>
    <property type="evidence" value="ECO:0007669"/>
    <property type="project" value="UniProtKB-KW"/>
</dbReference>
<dbReference type="EMBL" id="JAMZMM010000034">
    <property type="protein sequence ID" value="MCP2727973.1"/>
    <property type="molecule type" value="Genomic_DNA"/>
</dbReference>
<dbReference type="RefSeq" id="WP_254010779.1">
    <property type="nucleotide sequence ID" value="NZ_JAMZMM010000034.1"/>
</dbReference>